<evidence type="ECO:0000256" key="2">
    <source>
        <dbReference type="ARBA" id="ARBA00009441"/>
    </source>
</evidence>
<dbReference type="EMBL" id="BAAAGE010000002">
    <property type="protein sequence ID" value="GAA0719374.1"/>
    <property type="molecule type" value="Genomic_DNA"/>
</dbReference>
<organism evidence="12 13">
    <name type="scientific">Aquimarina litoralis</name>
    <dbReference type="NCBI Taxonomy" id="584605"/>
    <lineage>
        <taxon>Bacteria</taxon>
        <taxon>Pseudomonadati</taxon>
        <taxon>Bacteroidota</taxon>
        <taxon>Flavobacteriia</taxon>
        <taxon>Flavobacteriales</taxon>
        <taxon>Flavobacteriaceae</taxon>
        <taxon>Aquimarina</taxon>
    </lineage>
</organism>
<evidence type="ECO:0000313" key="12">
    <source>
        <dbReference type="EMBL" id="GAA0719374.1"/>
    </source>
</evidence>
<sequence length="551" mass="61533">MLRSLSIKNFALIEQLQVSFDTGLTTITGETGAGKSLLLGALGLLLGKRADLSSIKDSANKCTIEGVFDIEKYDLASLFEEEDLDYEIETIIRREILPSGKSRAFINDTPVTLSSLNKLGLRLIDIHSQHQTLEVTTNDFQFEVLDALSDAGREIESYKRGLSLLKIKEKEQRTLLESQHELTREHDYNSFLLNELVEAKLQSGELAQLEERHETLINIEEIQERLSNAVSLVSSEEIGISDLLNTVKNNLSKIASYSSSLKELSDRVESVSIELEDVNDSLQNELEKLDADPEQLEEVSNRLQIIHNLQTKHTVSSIEELLTIQEELQEKVSKTESLSDDIEGIQKEIGTIKKQLDEVAERIHVKRTKALPKLVTELEGILKGLGMPNATFKTSLSLQEKYLSNGKEALEFLFSANKGGTYGELKKVASGGELSRIMLGIKVILSRYTQLPTIIFDEIDTGVSGEIAHKMADLMMVMSKNLQVFSITHLPQIAANGNKQYKVFKEDVNNVTVTRLKLLSEEDRIREIAEMIGGKQVSDSALTHAKSLLHN</sequence>
<evidence type="ECO:0000256" key="7">
    <source>
        <dbReference type="ARBA" id="ARBA00023204"/>
    </source>
</evidence>
<feature type="coiled-coil region" evidence="10">
    <location>
        <begin position="261"/>
        <end position="362"/>
    </location>
</feature>
<evidence type="ECO:0000256" key="9">
    <source>
        <dbReference type="PIRNR" id="PIRNR003128"/>
    </source>
</evidence>
<keyword evidence="7 9" id="KW-0234">DNA repair</keyword>
<evidence type="ECO:0000313" key="13">
    <source>
        <dbReference type="Proteomes" id="UP001501758"/>
    </source>
</evidence>
<evidence type="ECO:0000256" key="8">
    <source>
        <dbReference type="ARBA" id="ARBA00033408"/>
    </source>
</evidence>
<keyword evidence="4" id="KW-0547">Nucleotide-binding</keyword>
<keyword evidence="10" id="KW-0175">Coiled coil</keyword>
<dbReference type="Gene3D" id="3.40.50.300">
    <property type="entry name" value="P-loop containing nucleotide triphosphate hydrolases"/>
    <property type="match status" value="2"/>
</dbReference>
<dbReference type="CDD" id="cd03241">
    <property type="entry name" value="ABC_RecN"/>
    <property type="match status" value="1"/>
</dbReference>
<dbReference type="Pfam" id="PF02463">
    <property type="entry name" value="SMC_N"/>
    <property type="match status" value="1"/>
</dbReference>
<evidence type="ECO:0000256" key="3">
    <source>
        <dbReference type="ARBA" id="ARBA00021315"/>
    </source>
</evidence>
<keyword evidence="13" id="KW-1185">Reference proteome</keyword>
<name>A0ABN1IQJ0_9FLAO</name>
<dbReference type="InterPro" id="IPR003395">
    <property type="entry name" value="RecF/RecN/SMC_N"/>
</dbReference>
<proteinExistence type="inferred from homology"/>
<keyword evidence="6" id="KW-0067">ATP-binding</keyword>
<comment type="similarity">
    <text evidence="2 9">Belongs to the RecN family.</text>
</comment>
<dbReference type="InterPro" id="IPR027417">
    <property type="entry name" value="P-loop_NTPase"/>
</dbReference>
<dbReference type="NCBIfam" id="TIGR00634">
    <property type="entry name" value="recN"/>
    <property type="match status" value="1"/>
</dbReference>
<dbReference type="RefSeq" id="WP_343912036.1">
    <property type="nucleotide sequence ID" value="NZ_BAAAGE010000002.1"/>
</dbReference>
<protein>
    <recommendedName>
        <fullName evidence="3 9">DNA repair protein RecN</fullName>
    </recommendedName>
    <alternativeName>
        <fullName evidence="8 9">Recombination protein N</fullName>
    </alternativeName>
</protein>
<dbReference type="Proteomes" id="UP001501758">
    <property type="component" value="Unassembled WGS sequence"/>
</dbReference>
<accession>A0ABN1IQJ0</accession>
<evidence type="ECO:0000256" key="6">
    <source>
        <dbReference type="ARBA" id="ARBA00022840"/>
    </source>
</evidence>
<dbReference type="PANTHER" id="PTHR11059:SF0">
    <property type="entry name" value="DNA REPAIR PROTEIN RECN"/>
    <property type="match status" value="1"/>
</dbReference>
<evidence type="ECO:0000256" key="4">
    <source>
        <dbReference type="ARBA" id="ARBA00022741"/>
    </source>
</evidence>
<dbReference type="PIRSF" id="PIRSF003128">
    <property type="entry name" value="RecN"/>
    <property type="match status" value="1"/>
</dbReference>
<dbReference type="InterPro" id="IPR004604">
    <property type="entry name" value="DNA_recomb/repair_RecN"/>
</dbReference>
<feature type="domain" description="RecF/RecN/SMC N-terminal" evidence="11">
    <location>
        <begin position="1"/>
        <end position="507"/>
    </location>
</feature>
<reference evidence="12 13" key="1">
    <citation type="journal article" date="2019" name="Int. J. Syst. Evol. Microbiol.">
        <title>The Global Catalogue of Microorganisms (GCM) 10K type strain sequencing project: providing services to taxonomists for standard genome sequencing and annotation.</title>
        <authorList>
            <consortium name="The Broad Institute Genomics Platform"/>
            <consortium name="The Broad Institute Genome Sequencing Center for Infectious Disease"/>
            <person name="Wu L."/>
            <person name="Ma J."/>
        </authorList>
    </citation>
    <scope>NUCLEOTIDE SEQUENCE [LARGE SCALE GENOMIC DNA]</scope>
    <source>
        <strain evidence="12 13">JCM 15974</strain>
    </source>
</reference>
<comment type="caution">
    <text evidence="12">The sequence shown here is derived from an EMBL/GenBank/DDBJ whole genome shotgun (WGS) entry which is preliminary data.</text>
</comment>
<dbReference type="PANTHER" id="PTHR11059">
    <property type="entry name" value="DNA REPAIR PROTEIN RECN"/>
    <property type="match status" value="1"/>
</dbReference>
<evidence type="ECO:0000256" key="10">
    <source>
        <dbReference type="SAM" id="Coils"/>
    </source>
</evidence>
<evidence type="ECO:0000259" key="11">
    <source>
        <dbReference type="Pfam" id="PF02463"/>
    </source>
</evidence>
<evidence type="ECO:0000256" key="5">
    <source>
        <dbReference type="ARBA" id="ARBA00022763"/>
    </source>
</evidence>
<dbReference type="SUPFAM" id="SSF52540">
    <property type="entry name" value="P-loop containing nucleoside triphosphate hydrolases"/>
    <property type="match status" value="2"/>
</dbReference>
<comment type="function">
    <text evidence="1 9">May be involved in recombinational repair of damaged DNA.</text>
</comment>
<evidence type="ECO:0000256" key="1">
    <source>
        <dbReference type="ARBA" id="ARBA00003618"/>
    </source>
</evidence>
<gene>
    <name evidence="12" type="primary">recN</name>
    <name evidence="12" type="ORF">GCM10009430_18360</name>
</gene>
<keyword evidence="5 9" id="KW-0227">DNA damage</keyword>